<sequence>MLFRLPWQRVISKSKFWERPPAAATGGKGEVGKGGKQEKRAKSNKNGKKRARRIIKGRMAEREEEKSKVEEANALCEQEHSIETKTRQLRDHLAAQYPTVQAHQTSLTTTTSIHHGLNGARGKY</sequence>
<feature type="compositionally biased region" description="Basic residues" evidence="1">
    <location>
        <begin position="42"/>
        <end position="53"/>
    </location>
</feature>
<feature type="compositionally biased region" description="Basic and acidic residues" evidence="1">
    <location>
        <begin position="30"/>
        <end position="41"/>
    </location>
</feature>
<evidence type="ECO:0000256" key="1">
    <source>
        <dbReference type="SAM" id="MobiDB-lite"/>
    </source>
</evidence>
<accession>A0A8H7NC78</accession>
<dbReference type="EMBL" id="JADCTT010000004">
    <property type="protein sequence ID" value="KAF9753126.1"/>
    <property type="molecule type" value="Genomic_DNA"/>
</dbReference>
<name>A0A8H7NC78_BIOOC</name>
<proteinExistence type="predicted"/>
<organism evidence="2 3">
    <name type="scientific">Bionectria ochroleuca</name>
    <name type="common">Gliocladium roseum</name>
    <dbReference type="NCBI Taxonomy" id="29856"/>
    <lineage>
        <taxon>Eukaryota</taxon>
        <taxon>Fungi</taxon>
        <taxon>Dikarya</taxon>
        <taxon>Ascomycota</taxon>
        <taxon>Pezizomycotina</taxon>
        <taxon>Sordariomycetes</taxon>
        <taxon>Hypocreomycetidae</taxon>
        <taxon>Hypocreales</taxon>
        <taxon>Bionectriaceae</taxon>
        <taxon>Clonostachys</taxon>
    </lineage>
</organism>
<comment type="caution">
    <text evidence="2">The sequence shown here is derived from an EMBL/GenBank/DDBJ whole genome shotgun (WGS) entry which is preliminary data.</text>
</comment>
<evidence type="ECO:0000313" key="3">
    <source>
        <dbReference type="Proteomes" id="UP000616885"/>
    </source>
</evidence>
<reference evidence="2" key="1">
    <citation type="submission" date="2020-10" db="EMBL/GenBank/DDBJ databases">
        <title>High-Quality Genome Resource of Clonostachys rosea strain S41 by Oxford Nanopore Long-Read Sequencing.</title>
        <authorList>
            <person name="Wang H."/>
        </authorList>
    </citation>
    <scope>NUCLEOTIDE SEQUENCE</scope>
    <source>
        <strain evidence="2">S41</strain>
    </source>
</reference>
<gene>
    <name evidence="2" type="ORF">IM811_011884</name>
</gene>
<feature type="compositionally biased region" description="Polar residues" evidence="1">
    <location>
        <begin position="100"/>
        <end position="113"/>
    </location>
</feature>
<dbReference type="Proteomes" id="UP000616885">
    <property type="component" value="Unassembled WGS sequence"/>
</dbReference>
<protein>
    <submittedName>
        <fullName evidence="2">Uncharacterized protein</fullName>
    </submittedName>
</protein>
<dbReference type="AlphaFoldDB" id="A0A8H7NC78"/>
<feature type="region of interest" description="Disordered" evidence="1">
    <location>
        <begin position="15"/>
        <end position="53"/>
    </location>
</feature>
<evidence type="ECO:0000313" key="2">
    <source>
        <dbReference type="EMBL" id="KAF9753126.1"/>
    </source>
</evidence>
<feature type="region of interest" description="Disordered" evidence="1">
    <location>
        <begin position="100"/>
        <end position="124"/>
    </location>
</feature>